<keyword evidence="1" id="KW-0863">Zinc-finger</keyword>
<keyword evidence="1" id="KW-0862">Zinc</keyword>
<accession>A0A6A5K7B8</accession>
<dbReference type="AlphaFoldDB" id="A0A6A5K7B8"/>
<name>A0A6A5K7B8_9PLEO</name>
<dbReference type="EMBL" id="ML975314">
    <property type="protein sequence ID" value="KAF1833685.1"/>
    <property type="molecule type" value="Genomic_DNA"/>
</dbReference>
<proteinExistence type="predicted"/>
<feature type="domain" description="RING-type" evidence="2">
    <location>
        <begin position="236"/>
        <end position="285"/>
    </location>
</feature>
<reference evidence="3" key="1">
    <citation type="submission" date="2020-01" db="EMBL/GenBank/DDBJ databases">
        <authorList>
            <consortium name="DOE Joint Genome Institute"/>
            <person name="Haridas S."/>
            <person name="Albert R."/>
            <person name="Binder M."/>
            <person name="Bloem J."/>
            <person name="Labutti K."/>
            <person name="Salamov A."/>
            <person name="Andreopoulos B."/>
            <person name="Baker S.E."/>
            <person name="Barry K."/>
            <person name="Bills G."/>
            <person name="Bluhm B.H."/>
            <person name="Cannon C."/>
            <person name="Castanera R."/>
            <person name="Culley D.E."/>
            <person name="Daum C."/>
            <person name="Ezra D."/>
            <person name="Gonzalez J.B."/>
            <person name="Henrissat B."/>
            <person name="Kuo A."/>
            <person name="Liang C."/>
            <person name="Lipzen A."/>
            <person name="Lutzoni F."/>
            <person name="Magnuson J."/>
            <person name="Mondo S."/>
            <person name="Nolan M."/>
            <person name="Ohm R."/>
            <person name="Pangilinan J."/>
            <person name="Park H.-J."/>
            <person name="Ramirez L."/>
            <person name="Alfaro M."/>
            <person name="Sun H."/>
            <person name="Tritt A."/>
            <person name="Yoshinaga Y."/>
            <person name="Zwiers L.-H."/>
            <person name="Turgeon B.G."/>
            <person name="Goodwin S.B."/>
            <person name="Spatafora J.W."/>
            <person name="Crous P.W."/>
            <person name="Grigoriev I.V."/>
        </authorList>
    </citation>
    <scope>NUCLEOTIDE SEQUENCE</scope>
    <source>
        <strain evidence="3">P77</strain>
    </source>
</reference>
<evidence type="ECO:0000256" key="1">
    <source>
        <dbReference type="PROSITE-ProRule" id="PRU00175"/>
    </source>
</evidence>
<keyword evidence="4" id="KW-1185">Reference proteome</keyword>
<dbReference type="InterPro" id="IPR013083">
    <property type="entry name" value="Znf_RING/FYVE/PHD"/>
</dbReference>
<dbReference type="PROSITE" id="PS50089">
    <property type="entry name" value="ZF_RING_2"/>
    <property type="match status" value="1"/>
</dbReference>
<dbReference type="Gene3D" id="3.30.40.10">
    <property type="entry name" value="Zinc/RING finger domain, C3HC4 (zinc finger)"/>
    <property type="match status" value="1"/>
</dbReference>
<gene>
    <name evidence="3" type="ORF">BDW02DRAFT_500035</name>
</gene>
<evidence type="ECO:0000259" key="2">
    <source>
        <dbReference type="PROSITE" id="PS50089"/>
    </source>
</evidence>
<dbReference type="OrthoDB" id="8062037at2759"/>
<evidence type="ECO:0000313" key="3">
    <source>
        <dbReference type="EMBL" id="KAF1833685.1"/>
    </source>
</evidence>
<dbReference type="SUPFAM" id="SSF57850">
    <property type="entry name" value="RING/U-box"/>
    <property type="match status" value="1"/>
</dbReference>
<evidence type="ECO:0000313" key="4">
    <source>
        <dbReference type="Proteomes" id="UP000800040"/>
    </source>
</evidence>
<keyword evidence="1" id="KW-0479">Metal-binding</keyword>
<protein>
    <recommendedName>
        <fullName evidence="2">RING-type domain-containing protein</fullName>
    </recommendedName>
</protein>
<dbReference type="Proteomes" id="UP000800040">
    <property type="component" value="Unassembled WGS sequence"/>
</dbReference>
<sequence length="415" mass="48021">MLQSPRNNVRPRRSYIPHRSPSYTRIIRLEGQILSLVSILKFHLRYAPSWPDTALTALRLAVLPMYFEAIDRLIFHIDHGIDFNRARNADGLIYVARPRPSAVENEDHWPKTLWFAEFQRGFEDDSVSIAEALKRGWEWFMDLDGFPARYTAVKEWALGWHELEAEKRRQFLEVFQIDRDALLGMAREVKGMSLTGPAMLNHEKTSCVVGFLEQKRPLDVVLPRMVNPSRQKLGECSICKVGLLKEEVGTTKEHRPVEIPCRHIFGASCIKNHFAATKRWVCPACGTNHYAVQHHPTTASEVLESCDRLLKWLDPPALVHLPVEPHSYLDKLTLIFEPADAIRKDLHNWNNEPRDSYAEYLRLSDLALYLTRDRLHAAIRGDTDRFREVVAQQVQIGSRIVWLEFLWRCHPNSPA</sequence>
<organism evidence="3 4">
    <name type="scientific">Decorospora gaudefroyi</name>
    <dbReference type="NCBI Taxonomy" id="184978"/>
    <lineage>
        <taxon>Eukaryota</taxon>
        <taxon>Fungi</taxon>
        <taxon>Dikarya</taxon>
        <taxon>Ascomycota</taxon>
        <taxon>Pezizomycotina</taxon>
        <taxon>Dothideomycetes</taxon>
        <taxon>Pleosporomycetidae</taxon>
        <taxon>Pleosporales</taxon>
        <taxon>Pleosporineae</taxon>
        <taxon>Pleosporaceae</taxon>
        <taxon>Decorospora</taxon>
    </lineage>
</organism>
<dbReference type="InterPro" id="IPR001841">
    <property type="entry name" value="Znf_RING"/>
</dbReference>
<dbReference type="GO" id="GO:0008270">
    <property type="term" value="F:zinc ion binding"/>
    <property type="evidence" value="ECO:0007669"/>
    <property type="project" value="UniProtKB-KW"/>
</dbReference>